<dbReference type="AlphaFoldDB" id="G0TTR2"/>
<dbReference type="EMBL" id="HE573020">
    <property type="protein sequence ID" value="CCC47343.1"/>
    <property type="molecule type" value="Genomic_DNA"/>
</dbReference>
<dbReference type="VEuPathDB" id="TriTrypDB:TvY486_0400070"/>
<proteinExistence type="predicted"/>
<accession>G0TTR2</accession>
<gene>
    <name evidence="1" type="ORF">TVY486_0400070</name>
</gene>
<evidence type="ECO:0000313" key="1">
    <source>
        <dbReference type="EMBL" id="CCC47343.1"/>
    </source>
</evidence>
<organism evidence="1">
    <name type="scientific">Trypanosoma vivax (strain Y486)</name>
    <dbReference type="NCBI Taxonomy" id="1055687"/>
    <lineage>
        <taxon>Eukaryota</taxon>
        <taxon>Discoba</taxon>
        <taxon>Euglenozoa</taxon>
        <taxon>Kinetoplastea</taxon>
        <taxon>Metakinetoplastina</taxon>
        <taxon>Trypanosomatida</taxon>
        <taxon>Trypanosomatidae</taxon>
        <taxon>Trypanosoma</taxon>
        <taxon>Duttonella</taxon>
    </lineage>
</organism>
<reference evidence="1" key="1">
    <citation type="journal article" date="2012" name="Proc. Natl. Acad. Sci. U.S.A.">
        <title>Antigenic diversity is generated by distinct evolutionary mechanisms in African trypanosome species.</title>
        <authorList>
            <person name="Jackson A.P."/>
            <person name="Berry A."/>
            <person name="Aslett M."/>
            <person name="Allison H.C."/>
            <person name="Burton P."/>
            <person name="Vavrova-Anderson J."/>
            <person name="Brown R."/>
            <person name="Browne H."/>
            <person name="Corton N."/>
            <person name="Hauser H."/>
            <person name="Gamble J."/>
            <person name="Gilderthorp R."/>
            <person name="Marcello L."/>
            <person name="McQuillan J."/>
            <person name="Otto T.D."/>
            <person name="Quail M.A."/>
            <person name="Sanders M.J."/>
            <person name="van Tonder A."/>
            <person name="Ginger M.L."/>
            <person name="Field M.C."/>
            <person name="Barry J.D."/>
            <person name="Hertz-Fowler C."/>
            <person name="Berriman M."/>
        </authorList>
    </citation>
    <scope>NUCLEOTIDE SEQUENCE</scope>
    <source>
        <strain evidence="1">Y486</strain>
    </source>
</reference>
<protein>
    <submittedName>
        <fullName evidence="1">Uncharacterized protein</fullName>
    </submittedName>
</protein>
<sequence length="398" mass="46061">MSQSPKEVTIYELLSENRRIQAAVRSRIDELQHQLTTTHALIHVLNSGKEAPGVEPLLGASDLLFKSQQENRDPIALLFSQKFRWSPRAVRQLKRQAESMGVTPVSPPSCAAEWRVVADAVNYESKSTVFVDGLQCFLHYHHEVVPAQETFSSVEDEIISSFRPSSGNWRTLVTEILRTCGRRRTVFQLAERYRKITRHAYDCTNIPEEVVEEADRMVTDEPDVTMQKLVKYIAGVNAEQRHSLVAVESLKRALVQRRIKTTAPEDFLRQCVLATMLSDRDYVYFPESRRILIDLLQCDILIFVDAATRFKWRFSQISTEEAASRLSSTVEEMKQRVLYSVLRWHDEVYKSNFLRLSVNLFGNRDCACVCFQIAREYERRRKRLLPYHLALISPEESM</sequence>
<name>G0TTR2_TRYVY</name>